<feature type="domain" description="Integrase catalytic" evidence="17">
    <location>
        <begin position="60"/>
        <end position="229"/>
    </location>
</feature>
<dbReference type="GO" id="GO:0008233">
    <property type="term" value="F:peptidase activity"/>
    <property type="evidence" value="ECO:0007669"/>
    <property type="project" value="UniProtKB-KW"/>
</dbReference>
<dbReference type="PANTHER" id="PTHR42648">
    <property type="entry name" value="TRANSPOSASE, PUTATIVE-RELATED"/>
    <property type="match status" value="1"/>
</dbReference>
<keyword evidence="15" id="KW-0233">DNA recombination</keyword>
<evidence type="ECO:0000256" key="15">
    <source>
        <dbReference type="ARBA" id="ARBA00023172"/>
    </source>
</evidence>
<name>A0A176VCW2_MARPO</name>
<gene>
    <name evidence="18" type="ORF">AXG93_1923s1870</name>
</gene>
<proteinExistence type="predicted"/>
<comment type="function">
    <text evidence="1">The aspartyl protease (PR) mediates the proteolytic cleavages of the Gag and Gag-Pol polyproteins after assembly of the VLP.</text>
</comment>
<organism evidence="18 19">
    <name type="scientific">Marchantia polymorpha subsp. ruderalis</name>
    <dbReference type="NCBI Taxonomy" id="1480154"/>
    <lineage>
        <taxon>Eukaryota</taxon>
        <taxon>Viridiplantae</taxon>
        <taxon>Streptophyta</taxon>
        <taxon>Embryophyta</taxon>
        <taxon>Marchantiophyta</taxon>
        <taxon>Marchantiopsida</taxon>
        <taxon>Marchantiidae</taxon>
        <taxon>Marchantiales</taxon>
        <taxon>Marchantiaceae</taxon>
        <taxon>Marchantia</taxon>
    </lineage>
</organism>
<protein>
    <recommendedName>
        <fullName evidence="17">Integrase catalytic domain-containing protein</fullName>
    </recommendedName>
</protein>
<keyword evidence="13" id="KW-0548">Nucleotidyltransferase</keyword>
<dbReference type="Gene3D" id="3.30.420.10">
    <property type="entry name" value="Ribonuclease H-like superfamily/Ribonuclease H"/>
    <property type="match status" value="1"/>
</dbReference>
<evidence type="ECO:0000256" key="5">
    <source>
        <dbReference type="ARBA" id="ARBA00022723"/>
    </source>
</evidence>
<dbReference type="GO" id="GO:0046872">
    <property type="term" value="F:metal ion binding"/>
    <property type="evidence" value="ECO:0007669"/>
    <property type="project" value="UniProtKB-KW"/>
</dbReference>
<evidence type="ECO:0000256" key="6">
    <source>
        <dbReference type="ARBA" id="ARBA00022741"/>
    </source>
</evidence>
<dbReference type="GO" id="GO:0006508">
    <property type="term" value="P:proteolysis"/>
    <property type="evidence" value="ECO:0007669"/>
    <property type="project" value="UniProtKB-KW"/>
</dbReference>
<dbReference type="EMBL" id="LVLJ01004028">
    <property type="protein sequence ID" value="OAE18630.1"/>
    <property type="molecule type" value="Genomic_DNA"/>
</dbReference>
<evidence type="ECO:0000256" key="13">
    <source>
        <dbReference type="ARBA" id="ARBA00022932"/>
    </source>
</evidence>
<keyword evidence="13" id="KW-0808">Transferase</keyword>
<dbReference type="GO" id="GO:0006310">
    <property type="term" value="P:DNA recombination"/>
    <property type="evidence" value="ECO:0007669"/>
    <property type="project" value="UniProtKB-KW"/>
</dbReference>
<dbReference type="Pfam" id="PF22936">
    <property type="entry name" value="Pol_BBD"/>
    <property type="match status" value="1"/>
</dbReference>
<keyword evidence="6" id="KW-0547">Nucleotide-binding</keyword>
<keyword evidence="9" id="KW-0067">ATP-binding</keyword>
<evidence type="ECO:0000256" key="3">
    <source>
        <dbReference type="ARBA" id="ARBA00022670"/>
    </source>
</evidence>
<dbReference type="Pfam" id="PF25597">
    <property type="entry name" value="SH3_retrovirus"/>
    <property type="match status" value="1"/>
</dbReference>
<keyword evidence="13" id="KW-0239">DNA-directed DNA polymerase</keyword>
<dbReference type="InterPro" id="IPR036397">
    <property type="entry name" value="RNaseH_sf"/>
</dbReference>
<keyword evidence="19" id="KW-1185">Reference proteome</keyword>
<keyword evidence="14" id="KW-0917">Virion maturation</keyword>
<evidence type="ECO:0000256" key="11">
    <source>
        <dbReference type="ARBA" id="ARBA00022908"/>
    </source>
</evidence>
<dbReference type="GO" id="GO:0003676">
    <property type="term" value="F:nucleic acid binding"/>
    <property type="evidence" value="ECO:0007669"/>
    <property type="project" value="InterPro"/>
</dbReference>
<keyword evidence="10" id="KW-0460">Magnesium</keyword>
<evidence type="ECO:0000259" key="17">
    <source>
        <dbReference type="PROSITE" id="PS50994"/>
    </source>
</evidence>
<evidence type="ECO:0000256" key="16">
    <source>
        <dbReference type="ARBA" id="ARBA00023268"/>
    </source>
</evidence>
<evidence type="ECO:0000256" key="1">
    <source>
        <dbReference type="ARBA" id="ARBA00002180"/>
    </source>
</evidence>
<keyword evidence="4" id="KW-0540">Nuclease</keyword>
<dbReference type="GO" id="GO:0003964">
    <property type="term" value="F:RNA-directed DNA polymerase activity"/>
    <property type="evidence" value="ECO:0007669"/>
    <property type="project" value="UniProtKB-KW"/>
</dbReference>
<keyword evidence="8" id="KW-0378">Hydrolase</keyword>
<evidence type="ECO:0000256" key="8">
    <source>
        <dbReference type="ARBA" id="ARBA00022801"/>
    </source>
</evidence>
<evidence type="ECO:0000313" key="18">
    <source>
        <dbReference type="EMBL" id="OAE18630.1"/>
    </source>
</evidence>
<dbReference type="PANTHER" id="PTHR42648:SF11">
    <property type="entry name" value="TRANSPOSON TY4-P GAG-POL POLYPROTEIN"/>
    <property type="match status" value="1"/>
</dbReference>
<sequence>MMLRQDKMNISSSRKSGQGTRTCFYSGKPGHIARFCYKAKNKKSENAKIVKNDDDFAFTVQHTPYARSMSEWIMDSGATKHMTSHRLAFDTYEVLTSRSVHLGDDNILESIGTGSILVEVMLVKTQSEHKIKAFCSDNGGEFISKALMKFLMDHGIAKETSTPYLPQQNGVAERANCTIVEMARSMIHAHKLYKSIWAEAVVNVVYTRNQYPTRALERMTSEEAWTRRKHIVAHMRVFGCLAYAMVPDEKRSKLDAKGIKCLFLGYCEGTKAYRLMRLQTKKIIKCRHMKFLEDSTSMGDDSEICPSERNEGPNVVIVDEFSKCEHNNECKDRVGDNVAQNGGSTLSDGIDERVGEASQPHAMSDGNGESFGKDGRYKAQLVVKGYSQVAGVDFDETFAPVVKFITIRIILAIAAAMDREIHQMDVKTAFLNGEMVIYTDQPEGFVQKGKEHLVCKLIKMLYMLKKSPRACVQFQRKRKTHTITMSQTNYIEEVLRLFNMEDCKPVATPSDANSKLLKLSDEEFGNVQMKMEGVPYKAAMGSLMYVMNSAGPRICGKYSESIHGQG</sequence>
<keyword evidence="7" id="KW-0255">Endonuclease</keyword>
<dbReference type="GO" id="GO:0005524">
    <property type="term" value="F:ATP binding"/>
    <property type="evidence" value="ECO:0007669"/>
    <property type="project" value="UniProtKB-KW"/>
</dbReference>
<keyword evidence="11" id="KW-0229">DNA integration</keyword>
<evidence type="ECO:0000256" key="14">
    <source>
        <dbReference type="ARBA" id="ARBA00023113"/>
    </source>
</evidence>
<evidence type="ECO:0000256" key="7">
    <source>
        <dbReference type="ARBA" id="ARBA00022759"/>
    </source>
</evidence>
<keyword evidence="12" id="KW-0695">RNA-directed DNA polymerase</keyword>
<keyword evidence="5" id="KW-0479">Metal-binding</keyword>
<keyword evidence="2" id="KW-1188">Viral release from host cell</keyword>
<reference evidence="18" key="1">
    <citation type="submission" date="2016-03" db="EMBL/GenBank/DDBJ databases">
        <title>Mechanisms controlling the formation of the plant cell surface in tip-growing cells are functionally conserved among land plants.</title>
        <authorList>
            <person name="Honkanen S."/>
            <person name="Jones V.A."/>
            <person name="Morieri G."/>
            <person name="Champion C."/>
            <person name="Hetherington A.J."/>
            <person name="Kelly S."/>
            <person name="Saint-Marcoux D."/>
            <person name="Proust H."/>
            <person name="Prescott H."/>
            <person name="Dolan L."/>
        </authorList>
    </citation>
    <scope>NUCLEOTIDE SEQUENCE [LARGE SCALE GENOMIC DNA]</scope>
    <source>
        <tissue evidence="18">Whole gametophyte</tissue>
    </source>
</reference>
<dbReference type="InterPro" id="IPR057670">
    <property type="entry name" value="SH3_retrovirus"/>
</dbReference>
<dbReference type="InterPro" id="IPR054722">
    <property type="entry name" value="PolX-like_BBD"/>
</dbReference>
<dbReference type="Pfam" id="PF07727">
    <property type="entry name" value="RVT_2"/>
    <property type="match status" value="1"/>
</dbReference>
<dbReference type="InterPro" id="IPR013103">
    <property type="entry name" value="RVT_2"/>
</dbReference>
<dbReference type="PROSITE" id="PS50994">
    <property type="entry name" value="INTEGRASE"/>
    <property type="match status" value="1"/>
</dbReference>
<dbReference type="Proteomes" id="UP000077202">
    <property type="component" value="Unassembled WGS sequence"/>
</dbReference>
<comment type="caution">
    <text evidence="18">The sequence shown here is derived from an EMBL/GenBank/DDBJ whole genome shotgun (WGS) entry which is preliminary data.</text>
</comment>
<dbReference type="InterPro" id="IPR039537">
    <property type="entry name" value="Retrotran_Ty1/copia-like"/>
</dbReference>
<evidence type="ECO:0000256" key="12">
    <source>
        <dbReference type="ARBA" id="ARBA00022918"/>
    </source>
</evidence>
<evidence type="ECO:0000256" key="4">
    <source>
        <dbReference type="ARBA" id="ARBA00022722"/>
    </source>
</evidence>
<dbReference type="GO" id="GO:0015074">
    <property type="term" value="P:DNA integration"/>
    <property type="evidence" value="ECO:0007669"/>
    <property type="project" value="UniProtKB-KW"/>
</dbReference>
<evidence type="ECO:0000256" key="9">
    <source>
        <dbReference type="ARBA" id="ARBA00022840"/>
    </source>
</evidence>
<evidence type="ECO:0000313" key="19">
    <source>
        <dbReference type="Proteomes" id="UP000077202"/>
    </source>
</evidence>
<keyword evidence="3" id="KW-0645">Protease</keyword>
<dbReference type="InterPro" id="IPR001584">
    <property type="entry name" value="Integrase_cat-core"/>
</dbReference>
<evidence type="ECO:0000256" key="2">
    <source>
        <dbReference type="ARBA" id="ARBA00022612"/>
    </source>
</evidence>
<keyword evidence="16" id="KW-0511">Multifunctional enzyme</keyword>
<dbReference type="AlphaFoldDB" id="A0A176VCW2"/>
<dbReference type="InterPro" id="IPR012337">
    <property type="entry name" value="RNaseH-like_sf"/>
</dbReference>
<dbReference type="SUPFAM" id="SSF53098">
    <property type="entry name" value="Ribonuclease H-like"/>
    <property type="match status" value="1"/>
</dbReference>
<dbReference type="GO" id="GO:0003887">
    <property type="term" value="F:DNA-directed DNA polymerase activity"/>
    <property type="evidence" value="ECO:0007669"/>
    <property type="project" value="UniProtKB-KW"/>
</dbReference>
<accession>A0A176VCW2</accession>
<evidence type="ECO:0000256" key="10">
    <source>
        <dbReference type="ARBA" id="ARBA00022842"/>
    </source>
</evidence>
<dbReference type="GO" id="GO:0004519">
    <property type="term" value="F:endonuclease activity"/>
    <property type="evidence" value="ECO:0007669"/>
    <property type="project" value="UniProtKB-KW"/>
</dbReference>